<accession>A0ABQ5ERK6</accession>
<dbReference type="PANTHER" id="PTHR37984">
    <property type="entry name" value="PROTEIN CBG26694"/>
    <property type="match status" value="1"/>
</dbReference>
<keyword evidence="3" id="KW-1185">Reference proteome</keyword>
<evidence type="ECO:0000313" key="3">
    <source>
        <dbReference type="Proteomes" id="UP001151760"/>
    </source>
</evidence>
<dbReference type="Pfam" id="PF00078">
    <property type="entry name" value="RVT_1"/>
    <property type="match status" value="1"/>
</dbReference>
<dbReference type="InterPro" id="IPR000477">
    <property type="entry name" value="RT_dom"/>
</dbReference>
<dbReference type="Proteomes" id="UP001151760">
    <property type="component" value="Unassembled WGS sequence"/>
</dbReference>
<evidence type="ECO:0000259" key="1">
    <source>
        <dbReference type="Pfam" id="PF00078"/>
    </source>
</evidence>
<dbReference type="InterPro" id="IPR043128">
    <property type="entry name" value="Rev_trsase/Diguanyl_cyclase"/>
</dbReference>
<feature type="domain" description="Reverse transcriptase" evidence="1">
    <location>
        <begin position="105"/>
        <end position="151"/>
    </location>
</feature>
<name>A0ABQ5ERK6_9ASTR</name>
<reference evidence="2" key="2">
    <citation type="submission" date="2022-01" db="EMBL/GenBank/DDBJ databases">
        <authorList>
            <person name="Yamashiro T."/>
            <person name="Shiraishi A."/>
            <person name="Satake H."/>
            <person name="Nakayama K."/>
        </authorList>
    </citation>
    <scope>NUCLEOTIDE SEQUENCE</scope>
</reference>
<proteinExistence type="predicted"/>
<dbReference type="InterPro" id="IPR043502">
    <property type="entry name" value="DNA/RNA_pol_sf"/>
</dbReference>
<organism evidence="2 3">
    <name type="scientific">Tanacetum coccineum</name>
    <dbReference type="NCBI Taxonomy" id="301880"/>
    <lineage>
        <taxon>Eukaryota</taxon>
        <taxon>Viridiplantae</taxon>
        <taxon>Streptophyta</taxon>
        <taxon>Embryophyta</taxon>
        <taxon>Tracheophyta</taxon>
        <taxon>Spermatophyta</taxon>
        <taxon>Magnoliopsida</taxon>
        <taxon>eudicotyledons</taxon>
        <taxon>Gunneridae</taxon>
        <taxon>Pentapetalae</taxon>
        <taxon>asterids</taxon>
        <taxon>campanulids</taxon>
        <taxon>Asterales</taxon>
        <taxon>Asteraceae</taxon>
        <taxon>Asteroideae</taxon>
        <taxon>Anthemideae</taxon>
        <taxon>Anthemidinae</taxon>
        <taxon>Tanacetum</taxon>
    </lineage>
</organism>
<dbReference type="InterPro" id="IPR050951">
    <property type="entry name" value="Retrovirus_Pol_polyprotein"/>
</dbReference>
<reference evidence="2" key="1">
    <citation type="journal article" date="2022" name="Int. J. Mol. Sci.">
        <title>Draft Genome of Tanacetum Coccineum: Genomic Comparison of Closely Related Tanacetum-Family Plants.</title>
        <authorList>
            <person name="Yamashiro T."/>
            <person name="Shiraishi A."/>
            <person name="Nakayama K."/>
            <person name="Satake H."/>
        </authorList>
    </citation>
    <scope>NUCLEOTIDE SEQUENCE</scope>
</reference>
<comment type="caution">
    <text evidence="2">The sequence shown here is derived from an EMBL/GenBank/DDBJ whole genome shotgun (WGS) entry which is preliminary data.</text>
</comment>
<dbReference type="EMBL" id="BQNB010016604">
    <property type="protein sequence ID" value="GJT53631.1"/>
    <property type="molecule type" value="Genomic_DNA"/>
</dbReference>
<evidence type="ECO:0000313" key="2">
    <source>
        <dbReference type="EMBL" id="GJT53631.1"/>
    </source>
</evidence>
<dbReference type="SUPFAM" id="SSF56672">
    <property type="entry name" value="DNA/RNA polymerases"/>
    <property type="match status" value="1"/>
</dbReference>
<gene>
    <name evidence="2" type="ORF">Tco_0988685</name>
</gene>
<sequence>MEVFTGGLPQSIEGTVTASKPQTLEEATNIAQRLMDQYYDTVTGNPSLVSKDAPASRQDLGMSSVILSTRGSLDEELQKQSAPLKSTYETAISDLIIPLGRKVSIDDILIYSLNKEEHEKHLRIILELLKKEKLYAKFSKCDFWISTVQFLRHVIDNRGIHVDPAKIKAIKDWASPTTPTKIR</sequence>
<dbReference type="PANTHER" id="PTHR37984:SF5">
    <property type="entry name" value="PROTEIN NYNRIN-LIKE"/>
    <property type="match status" value="1"/>
</dbReference>
<dbReference type="Gene3D" id="3.30.70.270">
    <property type="match status" value="1"/>
</dbReference>
<protein>
    <recommendedName>
        <fullName evidence="1">Reverse transcriptase domain-containing protein</fullName>
    </recommendedName>
</protein>